<dbReference type="EMBL" id="CADEHS020000527">
    <property type="protein sequence ID" value="CAG9953470.1"/>
    <property type="molecule type" value="Genomic_DNA"/>
</dbReference>
<name>A0ACA9UJB3_BIOOC</name>
<organism evidence="1 2">
    <name type="scientific">Clonostachys rosea f. rosea IK726</name>
    <dbReference type="NCBI Taxonomy" id="1349383"/>
    <lineage>
        <taxon>Eukaryota</taxon>
        <taxon>Fungi</taxon>
        <taxon>Dikarya</taxon>
        <taxon>Ascomycota</taxon>
        <taxon>Pezizomycotina</taxon>
        <taxon>Sordariomycetes</taxon>
        <taxon>Hypocreomycetidae</taxon>
        <taxon>Hypocreales</taxon>
        <taxon>Bionectriaceae</taxon>
        <taxon>Clonostachys</taxon>
    </lineage>
</organism>
<accession>A0ACA9UJB3</accession>
<evidence type="ECO:0000313" key="2">
    <source>
        <dbReference type="Proteomes" id="UP000836387"/>
    </source>
</evidence>
<gene>
    <name evidence="1" type="ORF">CRV2_00019043</name>
</gene>
<evidence type="ECO:0000313" key="1">
    <source>
        <dbReference type="EMBL" id="CAG9953470.1"/>
    </source>
</evidence>
<dbReference type="Proteomes" id="UP000836387">
    <property type="component" value="Unassembled WGS sequence"/>
</dbReference>
<protein>
    <submittedName>
        <fullName evidence="1">Uncharacterized protein</fullName>
    </submittedName>
</protein>
<proteinExistence type="predicted"/>
<reference evidence="1" key="1">
    <citation type="submission" date="2020-04" db="EMBL/GenBank/DDBJ databases">
        <authorList>
            <person name="Broberg M."/>
        </authorList>
    </citation>
    <scope>NUCLEOTIDE SEQUENCE</scope>
</reference>
<comment type="caution">
    <text evidence="1">The sequence shown here is derived from an EMBL/GenBank/DDBJ whole genome shotgun (WGS) entry which is preliminary data.</text>
</comment>
<sequence length="152" mass="16404">MTSSFCIPYYGVWIESLCIAKYGRIDILINNVGRSEPGGPAEMSEKTWDTQTDVNLKSVYLCCHHILPLMEKQGSGTVVNVASIAALRYVGKPQVAYSATKAAMIQFTKATAVIYAPKGVRLNVIVPGLMNTPLVGMLADKYAAGNLEGFKA</sequence>
<reference evidence="1" key="2">
    <citation type="submission" date="2021-10" db="EMBL/GenBank/DDBJ databases">
        <authorList>
            <person name="Piombo E."/>
        </authorList>
    </citation>
    <scope>NUCLEOTIDE SEQUENCE</scope>
</reference>
<keyword evidence="2" id="KW-1185">Reference proteome</keyword>